<organism evidence="3 4">
    <name type="scientific">Aspergillus pseudonomiae</name>
    <dbReference type="NCBI Taxonomy" id="1506151"/>
    <lineage>
        <taxon>Eukaryota</taxon>
        <taxon>Fungi</taxon>
        <taxon>Dikarya</taxon>
        <taxon>Ascomycota</taxon>
        <taxon>Pezizomycotina</taxon>
        <taxon>Eurotiomycetes</taxon>
        <taxon>Eurotiomycetidae</taxon>
        <taxon>Eurotiales</taxon>
        <taxon>Aspergillaceae</taxon>
        <taxon>Aspergillus</taxon>
        <taxon>Aspergillus subgen. Circumdati</taxon>
    </lineage>
</organism>
<accession>A0A5N7D3P2</accession>
<keyword evidence="2" id="KW-0472">Membrane</keyword>
<evidence type="ECO:0000256" key="2">
    <source>
        <dbReference type="SAM" id="Phobius"/>
    </source>
</evidence>
<reference evidence="3 4" key="1">
    <citation type="submission" date="2019-04" db="EMBL/GenBank/DDBJ databases">
        <authorList>
            <consortium name="DOE Joint Genome Institute"/>
            <person name="Mondo S."/>
            <person name="Kjaerbolling I."/>
            <person name="Vesth T."/>
            <person name="Frisvad J.C."/>
            <person name="Nybo J.L."/>
            <person name="Theobald S."/>
            <person name="Kildgaard S."/>
            <person name="Isbrandt T."/>
            <person name="Kuo A."/>
            <person name="Sato A."/>
            <person name="Lyhne E.K."/>
            <person name="Kogle M.E."/>
            <person name="Wiebenga A."/>
            <person name="Kun R.S."/>
            <person name="Lubbers R.J."/>
            <person name="Makela M.R."/>
            <person name="Barry K."/>
            <person name="Chovatia M."/>
            <person name="Clum A."/>
            <person name="Daum C."/>
            <person name="Haridas S."/>
            <person name="He G."/>
            <person name="LaButti K."/>
            <person name="Lipzen A."/>
            <person name="Riley R."/>
            <person name="Salamov A."/>
            <person name="Simmons B.A."/>
            <person name="Magnuson J.K."/>
            <person name="Henrissat B."/>
            <person name="Mortensen U.H."/>
            <person name="Larsen T.O."/>
            <person name="Devries R.P."/>
            <person name="Grigoriev I.V."/>
            <person name="Machida M."/>
            <person name="Baker S.E."/>
            <person name="Andersen M.R."/>
            <person name="Cantor M.N."/>
            <person name="Hua S.X."/>
        </authorList>
    </citation>
    <scope>NUCLEOTIDE SEQUENCE [LARGE SCALE GENOMIC DNA]</scope>
    <source>
        <strain evidence="3 4">CBS 119388</strain>
    </source>
</reference>
<name>A0A5N7D3P2_9EURO</name>
<dbReference type="AlphaFoldDB" id="A0A5N7D3P2"/>
<proteinExistence type="predicted"/>
<gene>
    <name evidence="3" type="ORF">BDV37DRAFT_196098</name>
</gene>
<feature type="transmembrane region" description="Helical" evidence="2">
    <location>
        <begin position="70"/>
        <end position="91"/>
    </location>
</feature>
<keyword evidence="2" id="KW-1133">Transmembrane helix</keyword>
<dbReference type="GeneID" id="43664463"/>
<feature type="region of interest" description="Disordered" evidence="1">
    <location>
        <begin position="1"/>
        <end position="21"/>
    </location>
</feature>
<protein>
    <submittedName>
        <fullName evidence="3">Uncharacterized protein</fullName>
    </submittedName>
</protein>
<keyword evidence="2" id="KW-0812">Transmembrane</keyword>
<sequence length="113" mass="12820">MSWRATKCRERTPSVLSNNDNKYNRQESDLKHTQCSIERQCPFIFILALFVALSCLPSQLSVSLPFHSDLLGASVGFWLVFPGDSFSAVLYRENTVIDLHARLLFTLLTEPQA</sequence>
<dbReference type="RefSeq" id="XP_031938188.1">
    <property type="nucleotide sequence ID" value="XM_032079772.1"/>
</dbReference>
<dbReference type="Proteomes" id="UP000325579">
    <property type="component" value="Unassembled WGS sequence"/>
</dbReference>
<keyword evidence="4" id="KW-1185">Reference proteome</keyword>
<evidence type="ECO:0000313" key="4">
    <source>
        <dbReference type="Proteomes" id="UP000325579"/>
    </source>
</evidence>
<evidence type="ECO:0000313" key="3">
    <source>
        <dbReference type="EMBL" id="KAE8400869.1"/>
    </source>
</evidence>
<dbReference type="EMBL" id="ML736809">
    <property type="protein sequence ID" value="KAE8400869.1"/>
    <property type="molecule type" value="Genomic_DNA"/>
</dbReference>
<feature type="transmembrane region" description="Helical" evidence="2">
    <location>
        <begin position="43"/>
        <end position="64"/>
    </location>
</feature>
<evidence type="ECO:0000256" key="1">
    <source>
        <dbReference type="SAM" id="MobiDB-lite"/>
    </source>
</evidence>